<evidence type="ECO:0000256" key="2">
    <source>
        <dbReference type="ARBA" id="ARBA00022723"/>
    </source>
</evidence>
<dbReference type="InterPro" id="IPR036864">
    <property type="entry name" value="Zn2-C6_fun-type_DNA-bd_sf"/>
</dbReference>
<dbReference type="PANTHER" id="PTHR47338">
    <property type="entry name" value="ZN(II)2CYS6 TRANSCRIPTION FACTOR (EUROFUNG)-RELATED"/>
    <property type="match status" value="1"/>
</dbReference>
<feature type="domain" description="Zn(2)-C6 fungal-type" evidence="7">
    <location>
        <begin position="59"/>
        <end position="88"/>
    </location>
</feature>
<gene>
    <name evidence="8" type="ORF">B0T11DRAFT_326099</name>
</gene>
<comment type="caution">
    <text evidence="8">The sequence shown here is derived from an EMBL/GenBank/DDBJ whole genome shotgun (WGS) entry which is preliminary data.</text>
</comment>
<evidence type="ECO:0000259" key="7">
    <source>
        <dbReference type="PROSITE" id="PS50048"/>
    </source>
</evidence>
<accession>A0A8K0THZ1</accession>
<dbReference type="OrthoDB" id="2123952at2759"/>
<evidence type="ECO:0000256" key="4">
    <source>
        <dbReference type="ARBA" id="ARBA00023163"/>
    </source>
</evidence>
<evidence type="ECO:0000313" key="8">
    <source>
        <dbReference type="EMBL" id="KAH7367865.1"/>
    </source>
</evidence>
<feature type="compositionally biased region" description="Low complexity" evidence="6">
    <location>
        <begin position="26"/>
        <end position="35"/>
    </location>
</feature>
<dbReference type="GO" id="GO:0005634">
    <property type="term" value="C:nucleus"/>
    <property type="evidence" value="ECO:0007669"/>
    <property type="project" value="UniProtKB-SubCell"/>
</dbReference>
<evidence type="ECO:0000256" key="3">
    <source>
        <dbReference type="ARBA" id="ARBA00023015"/>
    </source>
</evidence>
<keyword evidence="4" id="KW-0804">Transcription</keyword>
<dbReference type="GO" id="GO:0003677">
    <property type="term" value="F:DNA binding"/>
    <property type="evidence" value="ECO:0007669"/>
    <property type="project" value="InterPro"/>
</dbReference>
<evidence type="ECO:0000256" key="5">
    <source>
        <dbReference type="ARBA" id="ARBA00023242"/>
    </source>
</evidence>
<dbReference type="Gene3D" id="4.10.240.10">
    <property type="entry name" value="Zn(2)-C6 fungal-type DNA-binding domain"/>
    <property type="match status" value="1"/>
</dbReference>
<dbReference type="EMBL" id="JAGPXD010000002">
    <property type="protein sequence ID" value="KAH7367865.1"/>
    <property type="molecule type" value="Genomic_DNA"/>
</dbReference>
<feature type="region of interest" description="Disordered" evidence="6">
    <location>
        <begin position="185"/>
        <end position="211"/>
    </location>
</feature>
<evidence type="ECO:0000256" key="1">
    <source>
        <dbReference type="ARBA" id="ARBA00004123"/>
    </source>
</evidence>
<keyword evidence="9" id="KW-1185">Reference proteome</keyword>
<dbReference type="SMART" id="SM00066">
    <property type="entry name" value="GAL4"/>
    <property type="match status" value="1"/>
</dbReference>
<dbReference type="PANTHER" id="PTHR47338:SF20">
    <property type="entry name" value="ZN(II)2CYS6 TRANSCRIPTION FACTOR (EUROFUNG)"/>
    <property type="match status" value="1"/>
</dbReference>
<dbReference type="AlphaFoldDB" id="A0A8K0THZ1"/>
<comment type="subcellular location">
    <subcellularLocation>
        <location evidence="1">Nucleus</location>
    </subcellularLocation>
</comment>
<dbReference type="Pfam" id="PF04082">
    <property type="entry name" value="Fungal_trans"/>
    <property type="match status" value="1"/>
</dbReference>
<feature type="region of interest" description="Disordered" evidence="6">
    <location>
        <begin position="1"/>
        <end position="60"/>
    </location>
</feature>
<dbReference type="GO" id="GO:0006351">
    <property type="term" value="P:DNA-templated transcription"/>
    <property type="evidence" value="ECO:0007669"/>
    <property type="project" value="InterPro"/>
</dbReference>
<dbReference type="InterPro" id="IPR007219">
    <property type="entry name" value="XnlR_reg_dom"/>
</dbReference>
<dbReference type="Pfam" id="PF00172">
    <property type="entry name" value="Zn_clus"/>
    <property type="match status" value="1"/>
</dbReference>
<keyword evidence="5" id="KW-0539">Nucleus</keyword>
<dbReference type="CDD" id="cd00067">
    <property type="entry name" value="GAL4"/>
    <property type="match status" value="1"/>
</dbReference>
<proteinExistence type="predicted"/>
<reference evidence="8" key="1">
    <citation type="journal article" date="2021" name="Nat. Commun.">
        <title>Genetic determinants of endophytism in the Arabidopsis root mycobiome.</title>
        <authorList>
            <person name="Mesny F."/>
            <person name="Miyauchi S."/>
            <person name="Thiergart T."/>
            <person name="Pickel B."/>
            <person name="Atanasova L."/>
            <person name="Karlsson M."/>
            <person name="Huettel B."/>
            <person name="Barry K.W."/>
            <person name="Haridas S."/>
            <person name="Chen C."/>
            <person name="Bauer D."/>
            <person name="Andreopoulos W."/>
            <person name="Pangilinan J."/>
            <person name="LaButti K."/>
            <person name="Riley R."/>
            <person name="Lipzen A."/>
            <person name="Clum A."/>
            <person name="Drula E."/>
            <person name="Henrissat B."/>
            <person name="Kohler A."/>
            <person name="Grigoriev I.V."/>
            <person name="Martin F.M."/>
            <person name="Hacquard S."/>
        </authorList>
    </citation>
    <scope>NUCLEOTIDE SEQUENCE</scope>
    <source>
        <strain evidence="8">MPI-CAGE-AT-0016</strain>
    </source>
</reference>
<dbReference type="CDD" id="cd12148">
    <property type="entry name" value="fungal_TF_MHR"/>
    <property type="match status" value="1"/>
</dbReference>
<dbReference type="GO" id="GO:0000981">
    <property type="term" value="F:DNA-binding transcription factor activity, RNA polymerase II-specific"/>
    <property type="evidence" value="ECO:0007669"/>
    <property type="project" value="InterPro"/>
</dbReference>
<dbReference type="GO" id="GO:0008270">
    <property type="term" value="F:zinc ion binding"/>
    <property type="evidence" value="ECO:0007669"/>
    <property type="project" value="InterPro"/>
</dbReference>
<sequence length="801" mass="87897">MDNHADTRQEPRPRKRRRGNSDADVTAATTITAAAKKQQPDPTSEDGDAPDGAESTGRACENCRRSKLRCSRTQPCTKCVAKRAECIYEESDKKRGPRPGYIEELNGRMDTLEKLVLGQSLLFQGNADARPPTSVVGLQEALSQERERLLELAEARWDATADLGEEARRTSRAPPQPQIPLLLHPPVDPAPAPAPQHAAGGHAAAGGGRSPASSRSFVALSDVVYAQSASSFPPQDVFLQVSEFYEQHLQPWLPIMAWPETTPRLAAYDPLAAIDPWMQAVLAAASPYVDATAPEQGRYFEALRQAGTRRLFESADMDQLRVSMLLQFLLFGKGRATEVWGIGMHLTQIVVRAGLHVEDHHVTTAQHMQRRLLGFDGKAQTWMDGETMRRLFWAVFLLDRFASLYSGVPPSIDAGEIRRLLPCEGRHWHRCEPVHTRDFVPASMVSVQPFGDVNLGAYAYLIEATEVLTTVAAFAARFGGGASGVKPRPDVRLFLKEFLELDVVLTNWKARLPAKYHHVSYNEDGYMDHNLTLAHMTHNTSSILLYQSPRALFGLGAPGEALHRTLLPQCAIIKHGAKEIARICTRFLFHRRYLVSPQFAFCQFAAARALLAYASWTGEAVDEEYETLFTALAESAKRWAGVGHNHERSADVSRLDNFAAMLHSRLEYDMKRPAAIDLTIPVAQLLEEAGITPSAAGDGSAQALGLSPRYAAGIPAEPSPEMEHTRGGLGTSPQASSSAAGLLQNFVGSLGDEHHTIDVHNSEHLDDVLAQMALSGPESLDARLFSWEKGPAEWPAESEAC</sequence>
<dbReference type="PROSITE" id="PS00463">
    <property type="entry name" value="ZN2_CY6_FUNGAL_1"/>
    <property type="match status" value="1"/>
</dbReference>
<evidence type="ECO:0000313" key="9">
    <source>
        <dbReference type="Proteomes" id="UP000813385"/>
    </source>
</evidence>
<dbReference type="SUPFAM" id="SSF57701">
    <property type="entry name" value="Zn2/Cys6 DNA-binding domain"/>
    <property type="match status" value="1"/>
</dbReference>
<name>A0A8K0THZ1_9PEZI</name>
<dbReference type="InterPro" id="IPR001138">
    <property type="entry name" value="Zn2Cys6_DnaBD"/>
</dbReference>
<dbReference type="PROSITE" id="PS50048">
    <property type="entry name" value="ZN2_CY6_FUNGAL_2"/>
    <property type="match status" value="1"/>
</dbReference>
<dbReference type="InterPro" id="IPR050815">
    <property type="entry name" value="TF_fung"/>
</dbReference>
<keyword evidence="2" id="KW-0479">Metal-binding</keyword>
<keyword evidence="3" id="KW-0805">Transcription regulation</keyword>
<protein>
    <recommendedName>
        <fullName evidence="7">Zn(2)-C6 fungal-type domain-containing protein</fullName>
    </recommendedName>
</protein>
<dbReference type="Proteomes" id="UP000813385">
    <property type="component" value="Unassembled WGS sequence"/>
</dbReference>
<feature type="compositionally biased region" description="Basic and acidic residues" evidence="6">
    <location>
        <begin position="1"/>
        <end position="12"/>
    </location>
</feature>
<organism evidence="8 9">
    <name type="scientific">Plectosphaerella cucumerina</name>
    <dbReference type="NCBI Taxonomy" id="40658"/>
    <lineage>
        <taxon>Eukaryota</taxon>
        <taxon>Fungi</taxon>
        <taxon>Dikarya</taxon>
        <taxon>Ascomycota</taxon>
        <taxon>Pezizomycotina</taxon>
        <taxon>Sordariomycetes</taxon>
        <taxon>Hypocreomycetidae</taxon>
        <taxon>Glomerellales</taxon>
        <taxon>Plectosphaerellaceae</taxon>
        <taxon>Plectosphaerella</taxon>
    </lineage>
</organism>
<feature type="region of interest" description="Disordered" evidence="6">
    <location>
        <begin position="712"/>
        <end position="736"/>
    </location>
</feature>
<evidence type="ECO:0000256" key="6">
    <source>
        <dbReference type="SAM" id="MobiDB-lite"/>
    </source>
</evidence>